<evidence type="ECO:0000313" key="15">
    <source>
        <dbReference type="EMBL" id="KAK7060613.1"/>
    </source>
</evidence>
<feature type="signal peptide" evidence="14">
    <location>
        <begin position="1"/>
        <end position="17"/>
    </location>
</feature>
<dbReference type="Pfam" id="PF00067">
    <property type="entry name" value="p450"/>
    <property type="match status" value="1"/>
</dbReference>
<comment type="similarity">
    <text evidence="4">Belongs to the cytochrome P450 family.</text>
</comment>
<dbReference type="SUPFAM" id="SSF48264">
    <property type="entry name" value="Cytochrome P450"/>
    <property type="match status" value="1"/>
</dbReference>
<dbReference type="PRINTS" id="PR00463">
    <property type="entry name" value="EP450I"/>
</dbReference>
<dbReference type="AlphaFoldDB" id="A0AAW0EAW9"/>
<keyword evidence="9" id="KW-0560">Oxidoreductase</keyword>
<name>A0AAW0EAW9_9AGAR</name>
<comment type="caution">
    <text evidence="15">The sequence shown here is derived from an EMBL/GenBank/DDBJ whole genome shotgun (WGS) entry which is preliminary data.</text>
</comment>
<dbReference type="GO" id="GO:0016705">
    <property type="term" value="F:oxidoreductase activity, acting on paired donors, with incorporation or reduction of molecular oxygen"/>
    <property type="evidence" value="ECO:0007669"/>
    <property type="project" value="InterPro"/>
</dbReference>
<gene>
    <name evidence="15" type="ORF">VNI00_001379</name>
</gene>
<keyword evidence="10 13" id="KW-0408">Iron</keyword>
<organism evidence="15 16">
    <name type="scientific">Paramarasmius palmivorus</name>
    <dbReference type="NCBI Taxonomy" id="297713"/>
    <lineage>
        <taxon>Eukaryota</taxon>
        <taxon>Fungi</taxon>
        <taxon>Dikarya</taxon>
        <taxon>Basidiomycota</taxon>
        <taxon>Agaricomycotina</taxon>
        <taxon>Agaricomycetes</taxon>
        <taxon>Agaricomycetidae</taxon>
        <taxon>Agaricales</taxon>
        <taxon>Marasmiineae</taxon>
        <taxon>Marasmiaceae</taxon>
        <taxon>Paramarasmius</taxon>
    </lineage>
</organism>
<keyword evidence="7 13" id="KW-0479">Metal-binding</keyword>
<feature type="binding site" description="axial binding residue" evidence="13">
    <location>
        <position position="286"/>
    </location>
    <ligand>
        <name>heme</name>
        <dbReference type="ChEBI" id="CHEBI:30413"/>
    </ligand>
    <ligandPart>
        <name>Fe</name>
        <dbReference type="ChEBI" id="CHEBI:18248"/>
    </ligandPart>
</feature>
<evidence type="ECO:0000256" key="2">
    <source>
        <dbReference type="ARBA" id="ARBA00004370"/>
    </source>
</evidence>
<dbReference type="GO" id="GO:0004497">
    <property type="term" value="F:monooxygenase activity"/>
    <property type="evidence" value="ECO:0007669"/>
    <property type="project" value="UniProtKB-KW"/>
</dbReference>
<evidence type="ECO:0000256" key="5">
    <source>
        <dbReference type="ARBA" id="ARBA00022617"/>
    </source>
</evidence>
<keyword evidence="14" id="KW-0732">Signal</keyword>
<keyword evidence="8" id="KW-1133">Transmembrane helix</keyword>
<dbReference type="PANTHER" id="PTHR24305:SF166">
    <property type="entry name" value="CYTOCHROME P450 12A4, MITOCHONDRIAL-RELATED"/>
    <property type="match status" value="1"/>
</dbReference>
<dbReference type="GO" id="GO:0020037">
    <property type="term" value="F:heme binding"/>
    <property type="evidence" value="ECO:0007669"/>
    <property type="project" value="InterPro"/>
</dbReference>
<evidence type="ECO:0000256" key="12">
    <source>
        <dbReference type="ARBA" id="ARBA00023136"/>
    </source>
</evidence>
<dbReference type="InterPro" id="IPR050121">
    <property type="entry name" value="Cytochrome_P450_monoxygenase"/>
</dbReference>
<evidence type="ECO:0000256" key="9">
    <source>
        <dbReference type="ARBA" id="ARBA00023002"/>
    </source>
</evidence>
<keyword evidence="6" id="KW-0812">Transmembrane</keyword>
<dbReference type="GO" id="GO:0005506">
    <property type="term" value="F:iron ion binding"/>
    <property type="evidence" value="ECO:0007669"/>
    <property type="project" value="InterPro"/>
</dbReference>
<evidence type="ECO:0000313" key="16">
    <source>
        <dbReference type="Proteomes" id="UP001383192"/>
    </source>
</evidence>
<evidence type="ECO:0000256" key="6">
    <source>
        <dbReference type="ARBA" id="ARBA00022692"/>
    </source>
</evidence>
<evidence type="ECO:0000256" key="14">
    <source>
        <dbReference type="SAM" id="SignalP"/>
    </source>
</evidence>
<comment type="pathway">
    <text evidence="3">Secondary metabolite biosynthesis; terpenoid biosynthesis.</text>
</comment>
<feature type="chain" id="PRO_5043877932" description="Cytochrome P450" evidence="14">
    <location>
        <begin position="18"/>
        <end position="348"/>
    </location>
</feature>
<dbReference type="Gene3D" id="1.10.630.10">
    <property type="entry name" value="Cytochrome P450"/>
    <property type="match status" value="1"/>
</dbReference>
<dbReference type="InterPro" id="IPR002401">
    <property type="entry name" value="Cyt_P450_E_grp-I"/>
</dbReference>
<dbReference type="InterPro" id="IPR001128">
    <property type="entry name" value="Cyt_P450"/>
</dbReference>
<sequence>MINPLTFRLAIFRAVLPLMVKLGPAWFRKAIIDWLPWRDAQLLKKAIYTIDDIAWDVLNTRRREYEDGNTNGKDILSAICTSSTLILHVDELIESSETVRFNEEAEEGEKISDLEIVSHITTILFAGHETTAGTLSRILYQMAILPDAQARLRKEVTDARKANGDLDLEALMALPYLDAICKETLRLYPPADQLYRTSNSSAIIPLMYPVQSADGMSKVDRVAIEPHTDIIIPIIGYNRNKDVWGPDAEEWLPERWLKPPRKSVLDAKLPAVYSSMLTFTMGPRACLGYKFAEMEMKLILTMLFERFEFSISPKDEIFWQLGGSVTPVVKGTGSIEPDLPLKVTPLVE</sequence>
<protein>
    <recommendedName>
        <fullName evidence="17">Cytochrome P450</fullName>
    </recommendedName>
</protein>
<dbReference type="Proteomes" id="UP001383192">
    <property type="component" value="Unassembled WGS sequence"/>
</dbReference>
<proteinExistence type="inferred from homology"/>
<accession>A0AAW0EAW9</accession>
<evidence type="ECO:0000256" key="8">
    <source>
        <dbReference type="ARBA" id="ARBA00022989"/>
    </source>
</evidence>
<keyword evidence="5 13" id="KW-0349">Heme</keyword>
<dbReference type="PRINTS" id="PR00385">
    <property type="entry name" value="P450"/>
</dbReference>
<evidence type="ECO:0000256" key="3">
    <source>
        <dbReference type="ARBA" id="ARBA00004721"/>
    </source>
</evidence>
<dbReference type="PANTHER" id="PTHR24305">
    <property type="entry name" value="CYTOCHROME P450"/>
    <property type="match status" value="1"/>
</dbReference>
<evidence type="ECO:0000256" key="10">
    <source>
        <dbReference type="ARBA" id="ARBA00023004"/>
    </source>
</evidence>
<comment type="subcellular location">
    <subcellularLocation>
        <location evidence="2">Membrane</location>
    </subcellularLocation>
</comment>
<comment type="cofactor">
    <cofactor evidence="1 13">
        <name>heme</name>
        <dbReference type="ChEBI" id="CHEBI:30413"/>
    </cofactor>
</comment>
<evidence type="ECO:0000256" key="13">
    <source>
        <dbReference type="PIRSR" id="PIRSR602401-1"/>
    </source>
</evidence>
<keyword evidence="16" id="KW-1185">Reference proteome</keyword>
<evidence type="ECO:0008006" key="17">
    <source>
        <dbReference type="Google" id="ProtNLM"/>
    </source>
</evidence>
<reference evidence="15 16" key="1">
    <citation type="submission" date="2024-01" db="EMBL/GenBank/DDBJ databases">
        <title>A draft genome for a cacao thread blight-causing isolate of Paramarasmius palmivorus.</title>
        <authorList>
            <person name="Baruah I.K."/>
            <person name="Bukari Y."/>
            <person name="Amoako-Attah I."/>
            <person name="Meinhardt L.W."/>
            <person name="Bailey B.A."/>
            <person name="Cohen S.P."/>
        </authorList>
    </citation>
    <scope>NUCLEOTIDE SEQUENCE [LARGE SCALE GENOMIC DNA]</scope>
    <source>
        <strain evidence="15 16">GH-12</strain>
    </source>
</reference>
<keyword evidence="11" id="KW-0503">Monooxygenase</keyword>
<evidence type="ECO:0000256" key="1">
    <source>
        <dbReference type="ARBA" id="ARBA00001971"/>
    </source>
</evidence>
<evidence type="ECO:0000256" key="4">
    <source>
        <dbReference type="ARBA" id="ARBA00010617"/>
    </source>
</evidence>
<dbReference type="InterPro" id="IPR036396">
    <property type="entry name" value="Cyt_P450_sf"/>
</dbReference>
<keyword evidence="12" id="KW-0472">Membrane</keyword>
<evidence type="ECO:0000256" key="7">
    <source>
        <dbReference type="ARBA" id="ARBA00022723"/>
    </source>
</evidence>
<evidence type="ECO:0000256" key="11">
    <source>
        <dbReference type="ARBA" id="ARBA00023033"/>
    </source>
</evidence>
<dbReference type="GO" id="GO:0016020">
    <property type="term" value="C:membrane"/>
    <property type="evidence" value="ECO:0007669"/>
    <property type="project" value="UniProtKB-SubCell"/>
</dbReference>
<dbReference type="EMBL" id="JAYKXP010000003">
    <property type="protein sequence ID" value="KAK7060613.1"/>
    <property type="molecule type" value="Genomic_DNA"/>
</dbReference>